<dbReference type="EMBL" id="LQOY01000041">
    <property type="protein sequence ID" value="ORV93207.1"/>
    <property type="molecule type" value="Genomic_DNA"/>
</dbReference>
<dbReference type="Pfam" id="PF00664">
    <property type="entry name" value="ABC_membrane"/>
    <property type="match status" value="1"/>
</dbReference>
<evidence type="ECO:0000256" key="6">
    <source>
        <dbReference type="ARBA" id="ARBA00022840"/>
    </source>
</evidence>
<dbReference type="InterPro" id="IPR036640">
    <property type="entry name" value="ABC1_TM_sf"/>
</dbReference>
<dbReference type="Proteomes" id="UP000193928">
    <property type="component" value="Unassembled WGS sequence"/>
</dbReference>
<keyword evidence="8 10" id="KW-0472">Membrane</keyword>
<evidence type="ECO:0000259" key="12">
    <source>
        <dbReference type="PROSITE" id="PS50929"/>
    </source>
</evidence>
<dbReference type="SUPFAM" id="SSF52540">
    <property type="entry name" value="P-loop containing nucleoside triphosphate hydrolases"/>
    <property type="match status" value="1"/>
</dbReference>
<evidence type="ECO:0000256" key="3">
    <source>
        <dbReference type="ARBA" id="ARBA00022475"/>
    </source>
</evidence>
<feature type="domain" description="ABC transmembrane type-1" evidence="12">
    <location>
        <begin position="28"/>
        <end position="304"/>
    </location>
</feature>
<evidence type="ECO:0008006" key="15">
    <source>
        <dbReference type="Google" id="ProtNLM"/>
    </source>
</evidence>
<keyword evidence="14" id="KW-1185">Reference proteome</keyword>
<accession>A0A1X1X2T6</accession>
<keyword evidence="3" id="KW-1003">Cell membrane</keyword>
<proteinExistence type="inferred from homology"/>
<keyword evidence="6" id="KW-0067">ATP-binding</keyword>
<evidence type="ECO:0000256" key="4">
    <source>
        <dbReference type="ARBA" id="ARBA00022692"/>
    </source>
</evidence>
<dbReference type="GO" id="GO:0005886">
    <property type="term" value="C:plasma membrane"/>
    <property type="evidence" value="ECO:0007669"/>
    <property type="project" value="UniProtKB-SubCell"/>
</dbReference>
<dbReference type="FunFam" id="3.40.50.300:FF:000299">
    <property type="entry name" value="ABC transporter ATP-binding protein/permease"/>
    <property type="match status" value="1"/>
</dbReference>
<dbReference type="InterPro" id="IPR011527">
    <property type="entry name" value="ABC1_TM_dom"/>
</dbReference>
<feature type="transmembrane region" description="Helical" evidence="10">
    <location>
        <begin position="64"/>
        <end position="86"/>
    </location>
</feature>
<comment type="subcellular location">
    <subcellularLocation>
        <location evidence="1">Cell membrane</location>
        <topology evidence="1">Multi-pass membrane protein</topology>
    </subcellularLocation>
</comment>
<sequence>MLMVPAESVAAPEQRMLNLLRLHWVSIAMSVLMLGVATALTLLQPLLVGRLVDPARVGSPDSKLAILLVSLLVGQLLAEALGHYWLARVGEKIVLRLRAVFTAHVVRLPIGLLDGSRTGTLLARGTSDAGLLRELPRAVGDVVFGVLTLLGAGVFMLTIDALTVGIVVAAMGVAFAAGSPFLARIQRAALNCQVAVGDYTAGLERALGAARTVKLYGAEDREAKSIGGSAHAAYEAGVRIASSTATSIAIFRLGLTGSFVAIMIVDGHRVADGSLPVGQFVSLLAFAVYAVFPVTAAFIAFANVRIAAGAHQHLVATLRELPEGDPPSPAVSDGVDQLSAPRLAGGGQSGAPLVEFDHVSFSYGSDPVLDDVSFALLHNQTTALIGPSGAGKSTILALLCRFYDPSAGTVRWQGRDLRSMRLNDLRGRLGLLEQDAPVLHGTIRDNLLIADPDAGEADLWRVLEQANIADEIARLPERLDTPVFERGRSLSGGQRQRLALARALLSRSQLILMDEPTAHLDRANEYDVMTNLLQARGSRSLLVVAHRLSTVTNADQILVLRQGRIHAIGTHTELLGMPVYRELIEHELARQ</sequence>
<gene>
    <name evidence="13" type="ORF">AWC08_18815</name>
</gene>
<organism evidence="13 14">
    <name type="scientific">Mycobacterium gordonae</name>
    <dbReference type="NCBI Taxonomy" id="1778"/>
    <lineage>
        <taxon>Bacteria</taxon>
        <taxon>Bacillati</taxon>
        <taxon>Actinomycetota</taxon>
        <taxon>Actinomycetes</taxon>
        <taxon>Mycobacteriales</taxon>
        <taxon>Mycobacteriaceae</taxon>
        <taxon>Mycobacterium</taxon>
    </lineage>
</organism>
<evidence type="ECO:0000256" key="10">
    <source>
        <dbReference type="SAM" id="Phobius"/>
    </source>
</evidence>
<protein>
    <recommendedName>
        <fullName evidence="15">ABC transporter</fullName>
    </recommendedName>
</protein>
<keyword evidence="4 10" id="KW-0812">Transmembrane</keyword>
<name>A0A1X1X2T6_MYCGO</name>
<dbReference type="Gene3D" id="3.40.50.300">
    <property type="entry name" value="P-loop containing nucleotide triphosphate hydrolases"/>
    <property type="match status" value="1"/>
</dbReference>
<dbReference type="GO" id="GO:0015421">
    <property type="term" value="F:ABC-type oligopeptide transporter activity"/>
    <property type="evidence" value="ECO:0007669"/>
    <property type="project" value="TreeGrafter"/>
</dbReference>
<dbReference type="Gene3D" id="1.20.1560.10">
    <property type="entry name" value="ABC transporter type 1, transmembrane domain"/>
    <property type="match status" value="1"/>
</dbReference>
<evidence type="ECO:0000256" key="8">
    <source>
        <dbReference type="ARBA" id="ARBA00023136"/>
    </source>
</evidence>
<evidence type="ECO:0000313" key="14">
    <source>
        <dbReference type="Proteomes" id="UP000193928"/>
    </source>
</evidence>
<feature type="transmembrane region" description="Helical" evidence="10">
    <location>
        <begin position="138"/>
        <end position="157"/>
    </location>
</feature>
<keyword evidence="5" id="KW-0547">Nucleotide-binding</keyword>
<dbReference type="InterPro" id="IPR039421">
    <property type="entry name" value="Type_1_exporter"/>
</dbReference>
<keyword evidence="7 10" id="KW-1133">Transmembrane helix</keyword>
<evidence type="ECO:0000259" key="11">
    <source>
        <dbReference type="PROSITE" id="PS50893"/>
    </source>
</evidence>
<feature type="transmembrane region" description="Helical" evidence="10">
    <location>
        <begin position="280"/>
        <end position="304"/>
    </location>
</feature>
<dbReference type="InterPro" id="IPR027417">
    <property type="entry name" value="P-loop_NTPase"/>
</dbReference>
<feature type="transmembrane region" description="Helical" evidence="10">
    <location>
        <begin position="163"/>
        <end position="183"/>
    </location>
</feature>
<dbReference type="PROSITE" id="PS50893">
    <property type="entry name" value="ABC_TRANSPORTER_2"/>
    <property type="match status" value="1"/>
</dbReference>
<dbReference type="GO" id="GO:0016887">
    <property type="term" value="F:ATP hydrolysis activity"/>
    <property type="evidence" value="ECO:0007669"/>
    <property type="project" value="InterPro"/>
</dbReference>
<comment type="similarity">
    <text evidence="9">Belongs to the ABC transporter superfamily. Lipid exporter (TC 3.A.1.106) family.</text>
</comment>
<dbReference type="PROSITE" id="PS50929">
    <property type="entry name" value="ABC_TM1F"/>
    <property type="match status" value="1"/>
</dbReference>
<dbReference type="InterPro" id="IPR003439">
    <property type="entry name" value="ABC_transporter-like_ATP-bd"/>
</dbReference>
<evidence type="ECO:0000313" key="13">
    <source>
        <dbReference type="EMBL" id="ORV93207.1"/>
    </source>
</evidence>
<comment type="caution">
    <text evidence="13">The sequence shown here is derived from an EMBL/GenBank/DDBJ whole genome shotgun (WGS) entry which is preliminary data.</text>
</comment>
<dbReference type="SMART" id="SM00382">
    <property type="entry name" value="AAA"/>
    <property type="match status" value="1"/>
</dbReference>
<evidence type="ECO:0000256" key="1">
    <source>
        <dbReference type="ARBA" id="ARBA00004651"/>
    </source>
</evidence>
<dbReference type="SUPFAM" id="SSF90123">
    <property type="entry name" value="ABC transporter transmembrane region"/>
    <property type="match status" value="1"/>
</dbReference>
<dbReference type="PANTHER" id="PTHR43394:SF1">
    <property type="entry name" value="ATP-BINDING CASSETTE SUB-FAMILY B MEMBER 10, MITOCHONDRIAL"/>
    <property type="match status" value="1"/>
</dbReference>
<evidence type="ECO:0000256" key="7">
    <source>
        <dbReference type="ARBA" id="ARBA00022989"/>
    </source>
</evidence>
<dbReference type="GO" id="GO:0005524">
    <property type="term" value="F:ATP binding"/>
    <property type="evidence" value="ECO:0007669"/>
    <property type="project" value="UniProtKB-KW"/>
</dbReference>
<dbReference type="PROSITE" id="PS00211">
    <property type="entry name" value="ABC_TRANSPORTER_1"/>
    <property type="match status" value="1"/>
</dbReference>
<evidence type="ECO:0000256" key="2">
    <source>
        <dbReference type="ARBA" id="ARBA00022448"/>
    </source>
</evidence>
<dbReference type="InterPro" id="IPR017871">
    <property type="entry name" value="ABC_transporter-like_CS"/>
</dbReference>
<dbReference type="PANTHER" id="PTHR43394">
    <property type="entry name" value="ATP-DEPENDENT PERMEASE MDL1, MITOCHONDRIAL"/>
    <property type="match status" value="1"/>
</dbReference>
<dbReference type="AlphaFoldDB" id="A0A1X1X2T6"/>
<evidence type="ECO:0000256" key="5">
    <source>
        <dbReference type="ARBA" id="ARBA00022741"/>
    </source>
</evidence>
<reference evidence="13 14" key="1">
    <citation type="submission" date="2016-01" db="EMBL/GenBank/DDBJ databases">
        <title>The new phylogeny of the genus Mycobacterium.</title>
        <authorList>
            <person name="Tarcisio F."/>
            <person name="Conor M."/>
            <person name="Antonella G."/>
            <person name="Elisabetta G."/>
            <person name="Giulia F.S."/>
            <person name="Sara T."/>
            <person name="Anna F."/>
            <person name="Clotilde B."/>
            <person name="Roberto B."/>
            <person name="Veronica D.S."/>
            <person name="Fabio R."/>
            <person name="Monica P."/>
            <person name="Olivier J."/>
            <person name="Enrico T."/>
            <person name="Nicola S."/>
        </authorList>
    </citation>
    <scope>NUCLEOTIDE SEQUENCE [LARGE SCALE GENOMIC DNA]</scope>
    <source>
        <strain evidence="13 14">DSM 44160</strain>
    </source>
</reference>
<evidence type="ECO:0000256" key="9">
    <source>
        <dbReference type="ARBA" id="ARBA00061644"/>
    </source>
</evidence>
<dbReference type="CDD" id="cd18551">
    <property type="entry name" value="ABC_6TM_LmrA_like"/>
    <property type="match status" value="1"/>
</dbReference>
<dbReference type="Pfam" id="PF00005">
    <property type="entry name" value="ABC_tran"/>
    <property type="match status" value="1"/>
</dbReference>
<feature type="domain" description="ABC transporter" evidence="11">
    <location>
        <begin position="354"/>
        <end position="587"/>
    </location>
</feature>
<feature type="transmembrane region" description="Helical" evidence="10">
    <location>
        <begin position="249"/>
        <end position="268"/>
    </location>
</feature>
<keyword evidence="2" id="KW-0813">Transport</keyword>
<feature type="transmembrane region" description="Helical" evidence="10">
    <location>
        <begin position="22"/>
        <end position="44"/>
    </location>
</feature>
<dbReference type="InterPro" id="IPR003593">
    <property type="entry name" value="AAA+_ATPase"/>
</dbReference>